<feature type="domain" description="DUF1254" evidence="2">
    <location>
        <begin position="64"/>
        <end position="201"/>
    </location>
</feature>
<dbReference type="SUPFAM" id="SSF160935">
    <property type="entry name" value="VPA0735-like"/>
    <property type="match status" value="1"/>
</dbReference>
<dbReference type="Gene3D" id="2.60.40.1610">
    <property type="entry name" value="Domain of unknown function DUF1254"/>
    <property type="match status" value="1"/>
</dbReference>
<accession>A0ABQ5V3K1</accession>
<gene>
    <name evidence="3" type="ORF">GCM10007854_26100</name>
</gene>
<dbReference type="Pfam" id="PF06742">
    <property type="entry name" value="DUF1214"/>
    <property type="match status" value="1"/>
</dbReference>
<proteinExistence type="predicted"/>
<protein>
    <submittedName>
        <fullName evidence="3">Phosphatidylserine decarboxylase</fullName>
    </submittedName>
</protein>
<dbReference type="InterPro" id="IPR037049">
    <property type="entry name" value="DUF1214_C_sf"/>
</dbReference>
<comment type="caution">
    <text evidence="3">The sequence shown here is derived from an EMBL/GenBank/DDBJ whole genome shotgun (WGS) entry which is preliminary data.</text>
</comment>
<keyword evidence="4" id="KW-1185">Reference proteome</keyword>
<evidence type="ECO:0000313" key="3">
    <source>
        <dbReference type="EMBL" id="GLQ21655.1"/>
    </source>
</evidence>
<dbReference type="InterPro" id="IPR037050">
    <property type="entry name" value="DUF1254_sf"/>
</dbReference>
<evidence type="ECO:0000259" key="1">
    <source>
        <dbReference type="Pfam" id="PF06742"/>
    </source>
</evidence>
<reference evidence="3" key="2">
    <citation type="submission" date="2023-01" db="EMBL/GenBank/DDBJ databases">
        <title>Draft genome sequence of Algimonas porphyrae strain NBRC 108216.</title>
        <authorList>
            <person name="Sun Q."/>
            <person name="Mori K."/>
        </authorList>
    </citation>
    <scope>NUCLEOTIDE SEQUENCE</scope>
    <source>
        <strain evidence="3">NBRC 108216</strain>
    </source>
</reference>
<sequence length="457" mass="49332">MQGLNNQIRGWVVFVCALCMTACAGGTDRDRFRAAALYAYGPYQYALNMDRVMQRNRAAGVGLNEMAYLRDLADHRSRSVTAPNADTIYGSAVLDLSGGPVKLIVPEAGERYVSVMLMDIFSDVIATVGTGRKADGDAEKTTDMTGRYWIVGPDWTGDTPPGITPIRAPGADAWLLARVFVAGPGDLEDARAVQSRIGVKPVDPAPLSPFPVTPDPDASARNALDLVNTLLGRSPDHVHTQRAAAFSDIGLRPGQRDVWDTLGPATQLKWRAAFDRMPDALEAALLARSEASGWRPAPDNLSRYDTDDATRAAVSLIGFGAMQVEDASYFSSNTDAQGRRLSGMNDYVMTLQPDAIPVDGFWSLSVYAVEADGRRFFIDNPINRHAVNSATPGLVLDDDGQLPLQLSPDRPASDANWLPTPDGDFALIFRTYLPQAPILSGDWTPPDLIRSPASATP</sequence>
<evidence type="ECO:0000259" key="2">
    <source>
        <dbReference type="Pfam" id="PF06863"/>
    </source>
</evidence>
<feature type="domain" description="DUF1214" evidence="1">
    <location>
        <begin position="327"/>
        <end position="435"/>
    </location>
</feature>
<dbReference type="InterPro" id="IPR010679">
    <property type="entry name" value="DUF1254"/>
</dbReference>
<organism evidence="3 4">
    <name type="scientific">Algimonas porphyrae</name>
    <dbReference type="NCBI Taxonomy" id="1128113"/>
    <lineage>
        <taxon>Bacteria</taxon>
        <taxon>Pseudomonadati</taxon>
        <taxon>Pseudomonadota</taxon>
        <taxon>Alphaproteobacteria</taxon>
        <taxon>Maricaulales</taxon>
        <taxon>Robiginitomaculaceae</taxon>
        <taxon>Algimonas</taxon>
    </lineage>
</organism>
<dbReference type="EMBL" id="BSNJ01000005">
    <property type="protein sequence ID" value="GLQ21655.1"/>
    <property type="molecule type" value="Genomic_DNA"/>
</dbReference>
<evidence type="ECO:0000313" key="4">
    <source>
        <dbReference type="Proteomes" id="UP001161390"/>
    </source>
</evidence>
<dbReference type="Proteomes" id="UP001161390">
    <property type="component" value="Unassembled WGS sequence"/>
</dbReference>
<reference evidence="3" key="1">
    <citation type="journal article" date="2014" name="Int. J. Syst. Evol. Microbiol.">
        <title>Complete genome of a new Firmicutes species belonging to the dominant human colonic microbiota ('Ruminococcus bicirculans') reveals two chromosomes and a selective capacity to utilize plant glucans.</title>
        <authorList>
            <consortium name="NISC Comparative Sequencing Program"/>
            <person name="Wegmann U."/>
            <person name="Louis P."/>
            <person name="Goesmann A."/>
            <person name="Henrissat B."/>
            <person name="Duncan S.H."/>
            <person name="Flint H.J."/>
        </authorList>
    </citation>
    <scope>NUCLEOTIDE SEQUENCE</scope>
    <source>
        <strain evidence="3">NBRC 108216</strain>
    </source>
</reference>
<name>A0ABQ5V3K1_9PROT</name>
<dbReference type="RefSeq" id="WP_284373416.1">
    <property type="nucleotide sequence ID" value="NZ_BSNJ01000005.1"/>
</dbReference>
<dbReference type="PANTHER" id="PTHR36509:SF2">
    <property type="entry name" value="BLL3101 PROTEIN"/>
    <property type="match status" value="1"/>
</dbReference>
<dbReference type="PANTHER" id="PTHR36509">
    <property type="entry name" value="BLL3101 PROTEIN"/>
    <property type="match status" value="1"/>
</dbReference>
<dbReference type="Pfam" id="PF06863">
    <property type="entry name" value="DUF1254"/>
    <property type="match status" value="1"/>
</dbReference>
<dbReference type="Gene3D" id="2.60.120.600">
    <property type="entry name" value="Domain of unknown function DUF1214, C-terminal domain"/>
    <property type="match status" value="1"/>
</dbReference>
<dbReference type="InterPro" id="IPR010621">
    <property type="entry name" value="DUF1214"/>
</dbReference>